<dbReference type="GO" id="GO:0003677">
    <property type="term" value="F:DNA binding"/>
    <property type="evidence" value="ECO:0007669"/>
    <property type="project" value="UniProtKB-KW"/>
</dbReference>
<dbReference type="InterPro" id="IPR039420">
    <property type="entry name" value="WalR-like"/>
</dbReference>
<gene>
    <name evidence="3" type="ORF">Dsi01nite_018420</name>
</gene>
<dbReference type="Proteomes" id="UP000660611">
    <property type="component" value="Unassembled WGS sequence"/>
</dbReference>
<feature type="domain" description="HTH luxR-type" evidence="2">
    <location>
        <begin position="133"/>
        <end position="198"/>
    </location>
</feature>
<protein>
    <submittedName>
        <fullName evidence="3">DNA-binding response regulator</fullName>
    </submittedName>
</protein>
<dbReference type="PRINTS" id="PR00038">
    <property type="entry name" value="HTHLUXR"/>
</dbReference>
<evidence type="ECO:0000313" key="4">
    <source>
        <dbReference type="Proteomes" id="UP000660611"/>
    </source>
</evidence>
<dbReference type="SUPFAM" id="SSF46894">
    <property type="entry name" value="C-terminal effector domain of the bipartite response regulators"/>
    <property type="match status" value="1"/>
</dbReference>
<dbReference type="GO" id="GO:0006355">
    <property type="term" value="P:regulation of DNA-templated transcription"/>
    <property type="evidence" value="ECO:0007669"/>
    <property type="project" value="InterPro"/>
</dbReference>
<dbReference type="EMBL" id="BONQ01000026">
    <property type="protein sequence ID" value="GIG43801.1"/>
    <property type="molecule type" value="Genomic_DNA"/>
</dbReference>
<dbReference type="RefSeq" id="WP_203845645.1">
    <property type="nucleotide sequence ID" value="NZ_BAAAVW010000006.1"/>
</dbReference>
<dbReference type="PANTHER" id="PTHR43214">
    <property type="entry name" value="TWO-COMPONENT RESPONSE REGULATOR"/>
    <property type="match status" value="1"/>
</dbReference>
<dbReference type="PROSITE" id="PS00622">
    <property type="entry name" value="HTH_LUXR_1"/>
    <property type="match status" value="1"/>
</dbReference>
<dbReference type="Gene3D" id="3.40.50.2300">
    <property type="match status" value="1"/>
</dbReference>
<evidence type="ECO:0000313" key="3">
    <source>
        <dbReference type="EMBL" id="GIG43801.1"/>
    </source>
</evidence>
<keyword evidence="1 3" id="KW-0238">DNA-binding</keyword>
<accession>A0A919PFD1</accession>
<evidence type="ECO:0000256" key="1">
    <source>
        <dbReference type="ARBA" id="ARBA00023125"/>
    </source>
</evidence>
<dbReference type="PROSITE" id="PS50043">
    <property type="entry name" value="HTH_LUXR_2"/>
    <property type="match status" value="1"/>
</dbReference>
<dbReference type="InterPro" id="IPR000792">
    <property type="entry name" value="Tscrpt_reg_LuxR_C"/>
</dbReference>
<dbReference type="AlphaFoldDB" id="A0A919PFD1"/>
<dbReference type="InterPro" id="IPR011006">
    <property type="entry name" value="CheY-like_superfamily"/>
</dbReference>
<proteinExistence type="predicted"/>
<dbReference type="PANTHER" id="PTHR43214:SF42">
    <property type="entry name" value="TRANSCRIPTIONAL REGULATORY PROTEIN DESR"/>
    <property type="match status" value="1"/>
</dbReference>
<dbReference type="CDD" id="cd06170">
    <property type="entry name" value="LuxR_C_like"/>
    <property type="match status" value="1"/>
</dbReference>
<dbReference type="InterPro" id="IPR016032">
    <property type="entry name" value="Sig_transdc_resp-reg_C-effctor"/>
</dbReference>
<name>A0A919PFD1_9ACTN</name>
<organism evidence="3 4">
    <name type="scientific">Dactylosporangium siamense</name>
    <dbReference type="NCBI Taxonomy" id="685454"/>
    <lineage>
        <taxon>Bacteria</taxon>
        <taxon>Bacillati</taxon>
        <taxon>Actinomycetota</taxon>
        <taxon>Actinomycetes</taxon>
        <taxon>Micromonosporales</taxon>
        <taxon>Micromonosporaceae</taxon>
        <taxon>Dactylosporangium</taxon>
    </lineage>
</organism>
<dbReference type="SUPFAM" id="SSF52172">
    <property type="entry name" value="CheY-like"/>
    <property type="match status" value="1"/>
</dbReference>
<sequence length="201" mass="21828">MIRVLLIFDNATAPGVLVRLLNHQPGIVVAGTVDVDGPVAECCVRVRAQVVLFNTTYMVGQILPIVDELRRAAPGCGVVVLSDPGMRGTLPPRRHAPQLSFLVKGVQIPVLAGWIRRIACGERVVDPQLEVAQLGMDKTVNTRELEILGLAMQGDSVADIAQRLSLSLGTVRNYISAAILKTGARNRLDAIRIVRRDGWLR</sequence>
<keyword evidence="4" id="KW-1185">Reference proteome</keyword>
<evidence type="ECO:0000259" key="2">
    <source>
        <dbReference type="PROSITE" id="PS50043"/>
    </source>
</evidence>
<comment type="caution">
    <text evidence="3">The sequence shown here is derived from an EMBL/GenBank/DDBJ whole genome shotgun (WGS) entry which is preliminary data.</text>
</comment>
<reference evidence="3" key="1">
    <citation type="submission" date="2021-01" db="EMBL/GenBank/DDBJ databases">
        <title>Whole genome shotgun sequence of Dactylosporangium siamense NBRC 106093.</title>
        <authorList>
            <person name="Komaki H."/>
            <person name="Tamura T."/>
        </authorList>
    </citation>
    <scope>NUCLEOTIDE SEQUENCE</scope>
    <source>
        <strain evidence="3">NBRC 106093</strain>
    </source>
</reference>
<dbReference type="SMART" id="SM00421">
    <property type="entry name" value="HTH_LUXR"/>
    <property type="match status" value="1"/>
</dbReference>
<dbReference type="Pfam" id="PF00196">
    <property type="entry name" value="GerE"/>
    <property type="match status" value="1"/>
</dbReference>